<accession>A0A1C5GRS4</accession>
<keyword evidence="3" id="KW-1185">Reference proteome</keyword>
<feature type="transmembrane region" description="Helical" evidence="1">
    <location>
        <begin position="370"/>
        <end position="391"/>
    </location>
</feature>
<feature type="transmembrane region" description="Helical" evidence="1">
    <location>
        <begin position="21"/>
        <end position="44"/>
    </location>
</feature>
<dbReference type="Proteomes" id="UP000198210">
    <property type="component" value="Chromosome I"/>
</dbReference>
<feature type="transmembrane region" description="Helical" evidence="1">
    <location>
        <begin position="129"/>
        <end position="151"/>
    </location>
</feature>
<evidence type="ECO:0008006" key="4">
    <source>
        <dbReference type="Google" id="ProtNLM"/>
    </source>
</evidence>
<evidence type="ECO:0000313" key="3">
    <source>
        <dbReference type="Proteomes" id="UP000198210"/>
    </source>
</evidence>
<feature type="transmembrane region" description="Helical" evidence="1">
    <location>
        <begin position="539"/>
        <end position="560"/>
    </location>
</feature>
<dbReference type="EMBL" id="LT607751">
    <property type="protein sequence ID" value="SCG36470.1"/>
    <property type="molecule type" value="Genomic_DNA"/>
</dbReference>
<keyword evidence="1" id="KW-0812">Transmembrane</keyword>
<sequence>MVERSAGDAPRDWSARDRLPLYAVAAAVTVLVLAPLTAPGYALLYDMVFVPRQPLSWDLVAPAQSLPRAVPMDAVVSVVTQLVPGWLVQRLVLGGAILLAAVGAGRLVPTDRRAVRLLAAVAYAWTPYLAERLLIGQWGLLLAYAALPWLVRAALDLRAGRDGSLARVVLAAAPAAITPTGGLIALGTVVLLAPDRTRPRRTAATVGVALLNAPWVAAALVTGAAGSSDPAGVAAFAARAENWAGPLVALAGTGGIWSAQATPASRAAPLVPLATLVLLILAGVGAGLLRRRLPPGTAVRLAVLAGAAYLLAAFGVLPGGGAALRWAVVHLPGAGLLRDGQKFLAPYALLLVVCLALGVERLVARIDREVAGVVLVGLLLLPVAVMPDLAFGGAGRLRPVHYPADWRLVADRVADEPGETLALPLSGYRAYPWNPGRVVLDPAPRYLPGTVLTDDTLRVGDVVVAGENPRLREVRRVLAGGRPVAATGVRWVVVQHNVPGVVDPAALAGLQLVHQGPSLSLYRNPATATRPAAAWPARWVVVAALGTALLVVITAVFSALRRRPTAW</sequence>
<feature type="transmembrane region" description="Helical" evidence="1">
    <location>
        <begin position="270"/>
        <end position="289"/>
    </location>
</feature>
<feature type="transmembrane region" description="Helical" evidence="1">
    <location>
        <begin position="87"/>
        <end position="108"/>
    </location>
</feature>
<dbReference type="AlphaFoldDB" id="A0A1C5GRS4"/>
<evidence type="ECO:0000256" key="1">
    <source>
        <dbReference type="SAM" id="Phobius"/>
    </source>
</evidence>
<organism evidence="2 3">
    <name type="scientific">Micromonospora siamensis</name>
    <dbReference type="NCBI Taxonomy" id="299152"/>
    <lineage>
        <taxon>Bacteria</taxon>
        <taxon>Bacillati</taxon>
        <taxon>Actinomycetota</taxon>
        <taxon>Actinomycetes</taxon>
        <taxon>Micromonosporales</taxon>
        <taxon>Micromonosporaceae</taxon>
        <taxon>Micromonospora</taxon>
    </lineage>
</organism>
<feature type="transmembrane region" description="Helical" evidence="1">
    <location>
        <begin position="301"/>
        <end position="324"/>
    </location>
</feature>
<feature type="transmembrane region" description="Helical" evidence="1">
    <location>
        <begin position="171"/>
        <end position="192"/>
    </location>
</feature>
<feature type="transmembrane region" description="Helical" evidence="1">
    <location>
        <begin position="204"/>
        <end position="225"/>
    </location>
</feature>
<name>A0A1C5GRS4_9ACTN</name>
<protein>
    <recommendedName>
        <fullName evidence="4">Membrane protein YfhO</fullName>
    </recommendedName>
</protein>
<evidence type="ECO:0000313" key="2">
    <source>
        <dbReference type="EMBL" id="SCG36470.1"/>
    </source>
</evidence>
<gene>
    <name evidence="2" type="ORF">GA0074704_0379</name>
</gene>
<dbReference type="RefSeq" id="WP_088968894.1">
    <property type="nucleotide sequence ID" value="NZ_JBHLYF010000001.1"/>
</dbReference>
<proteinExistence type="predicted"/>
<reference evidence="2 3" key="1">
    <citation type="submission" date="2016-06" db="EMBL/GenBank/DDBJ databases">
        <authorList>
            <person name="Kjaerup R.B."/>
            <person name="Dalgaard T.S."/>
            <person name="Juul-Madsen H.R."/>
        </authorList>
    </citation>
    <scope>NUCLEOTIDE SEQUENCE [LARGE SCALE GENOMIC DNA]</scope>
    <source>
        <strain evidence="2 3">DSM 45097</strain>
    </source>
</reference>
<keyword evidence="1" id="KW-1133">Transmembrane helix</keyword>
<feature type="transmembrane region" description="Helical" evidence="1">
    <location>
        <begin position="344"/>
        <end position="363"/>
    </location>
</feature>
<keyword evidence="1" id="KW-0472">Membrane</keyword>